<organism evidence="2 3">
    <name type="scientific">Vibrio campbellii (strain ATCC BAA-1116)</name>
    <dbReference type="NCBI Taxonomy" id="2902295"/>
    <lineage>
        <taxon>Bacteria</taxon>
        <taxon>Pseudomonadati</taxon>
        <taxon>Pseudomonadota</taxon>
        <taxon>Gammaproteobacteria</taxon>
        <taxon>Vibrionales</taxon>
        <taxon>Vibrionaceae</taxon>
        <taxon>Vibrio</taxon>
    </lineage>
</organism>
<proteinExistence type="predicted"/>
<dbReference type="KEGG" id="vha:VIBHAR_06274"/>
<protein>
    <submittedName>
        <fullName evidence="2">Uncharacterized protein</fullName>
    </submittedName>
</protein>
<evidence type="ECO:0000256" key="1">
    <source>
        <dbReference type="SAM" id="MobiDB-lite"/>
    </source>
</evidence>
<gene>
    <name evidence="2" type="ordered locus">VIBHAR_06274</name>
</gene>
<evidence type="ECO:0000313" key="2">
    <source>
        <dbReference type="EMBL" id="ABU74166.1"/>
    </source>
</evidence>
<feature type="region of interest" description="Disordered" evidence="1">
    <location>
        <begin position="52"/>
        <end position="77"/>
    </location>
</feature>
<dbReference type="AlphaFoldDB" id="A7N1Z2"/>
<dbReference type="EMBL" id="CP000790">
    <property type="protein sequence ID" value="ABU74166.1"/>
    <property type="molecule type" value="Genomic_DNA"/>
</dbReference>
<feature type="compositionally biased region" description="Polar residues" evidence="1">
    <location>
        <begin position="64"/>
        <end position="77"/>
    </location>
</feature>
<reference evidence="2 3" key="1">
    <citation type="submission" date="2007-08" db="EMBL/GenBank/DDBJ databases">
        <authorList>
            <consortium name="The Vibrio harveyi Genome Sequencing Project"/>
            <person name="Bassler B."/>
            <person name="Clifton S.W."/>
            <person name="Fulton L."/>
            <person name="Delehaunty K."/>
            <person name="Fronick C."/>
            <person name="Harrison M."/>
            <person name="Markivic C."/>
            <person name="Fulton R."/>
            <person name="Tin-Wollam A.-M."/>
            <person name="Shah N."/>
            <person name="Pepin K."/>
            <person name="Nash W."/>
            <person name="Thiruvilangam P."/>
            <person name="Bhonagiri V."/>
            <person name="Waters C."/>
            <person name="Tu K.C."/>
            <person name="Irgon J."/>
            <person name="Wilson R.K."/>
        </authorList>
    </citation>
    <scope>NUCLEOTIDE SEQUENCE [LARGE SCALE GENOMIC DNA]</scope>
    <source>
        <strain evidence="3">ATCC BAA-1116 / BB120</strain>
    </source>
</reference>
<dbReference type="Proteomes" id="UP000008152">
    <property type="component" value="Chromosome II"/>
</dbReference>
<accession>A7N1Z2</accession>
<sequence length="77" mass="8729">MTTVDRKRGASSASLFYSKRIKLSVFEESVYQYLLLGNLNTDRLFQSPVSSKSRALGSYKYRDTNASPRVNSDQLSK</sequence>
<evidence type="ECO:0000313" key="3">
    <source>
        <dbReference type="Proteomes" id="UP000008152"/>
    </source>
</evidence>
<name>A7N1Z2_VIBC1</name>